<dbReference type="Gene3D" id="2.60.120.260">
    <property type="entry name" value="Galactose-binding domain-like"/>
    <property type="match status" value="1"/>
</dbReference>
<sequence>MLQHAAQGKGVRLREIFTGIDIEMSKEENYVIYRKELEILRSWSCPMGFFGYLCQYACHCQYGAACHSVTGECFEDCEFGWSGKPTCQIQNVALDKVTLQDGHNTSVLAVDGVREQNGSTGRCTRAYSTTNVFRVKWYVDLGREYHIKQIKIYFRNDG</sequence>
<gene>
    <name evidence="1" type="ORF">CGI_10020365</name>
</gene>
<reference evidence="1" key="1">
    <citation type="journal article" date="2012" name="Nature">
        <title>The oyster genome reveals stress adaptation and complexity of shell formation.</title>
        <authorList>
            <person name="Zhang G."/>
            <person name="Fang X."/>
            <person name="Guo X."/>
            <person name="Li L."/>
            <person name="Luo R."/>
            <person name="Xu F."/>
            <person name="Yang P."/>
            <person name="Zhang L."/>
            <person name="Wang X."/>
            <person name="Qi H."/>
            <person name="Xiong Z."/>
            <person name="Que H."/>
            <person name="Xie Y."/>
            <person name="Holland P.W."/>
            <person name="Paps J."/>
            <person name="Zhu Y."/>
            <person name="Wu F."/>
            <person name="Chen Y."/>
            <person name="Wang J."/>
            <person name="Peng C."/>
            <person name="Meng J."/>
            <person name="Yang L."/>
            <person name="Liu J."/>
            <person name="Wen B."/>
            <person name="Zhang N."/>
            <person name="Huang Z."/>
            <person name="Zhu Q."/>
            <person name="Feng Y."/>
            <person name="Mount A."/>
            <person name="Hedgecock D."/>
            <person name="Xu Z."/>
            <person name="Liu Y."/>
            <person name="Domazet-Loso T."/>
            <person name="Du Y."/>
            <person name="Sun X."/>
            <person name="Zhang S."/>
            <person name="Liu B."/>
            <person name="Cheng P."/>
            <person name="Jiang X."/>
            <person name="Li J."/>
            <person name="Fan D."/>
            <person name="Wang W."/>
            <person name="Fu W."/>
            <person name="Wang T."/>
            <person name="Wang B."/>
            <person name="Zhang J."/>
            <person name="Peng Z."/>
            <person name="Li Y."/>
            <person name="Li N."/>
            <person name="Wang J."/>
            <person name="Chen M."/>
            <person name="He Y."/>
            <person name="Tan F."/>
            <person name="Song X."/>
            <person name="Zheng Q."/>
            <person name="Huang R."/>
            <person name="Yang H."/>
            <person name="Du X."/>
            <person name="Chen L."/>
            <person name="Yang M."/>
            <person name="Gaffney P.M."/>
            <person name="Wang S."/>
            <person name="Luo L."/>
            <person name="She Z."/>
            <person name="Ming Y."/>
            <person name="Huang W."/>
            <person name="Zhang S."/>
            <person name="Huang B."/>
            <person name="Zhang Y."/>
            <person name="Qu T."/>
            <person name="Ni P."/>
            <person name="Miao G."/>
            <person name="Wang J."/>
            <person name="Wang Q."/>
            <person name="Steinberg C.E."/>
            <person name="Wang H."/>
            <person name="Li N."/>
            <person name="Qian L."/>
            <person name="Zhang G."/>
            <person name="Li Y."/>
            <person name="Yang H."/>
            <person name="Liu X."/>
            <person name="Wang J."/>
            <person name="Yin Y."/>
            <person name="Wang J."/>
        </authorList>
    </citation>
    <scope>NUCLEOTIDE SEQUENCE [LARGE SCALE GENOMIC DNA]</scope>
    <source>
        <strain evidence="1">05x7-T-G4-1.051#20</strain>
    </source>
</reference>
<dbReference type="HOGENOM" id="CLU_1671029_0_0_1"/>
<evidence type="ECO:0000313" key="1">
    <source>
        <dbReference type="EMBL" id="EKC30195.1"/>
    </source>
</evidence>
<dbReference type="InParanoid" id="K1QMW9"/>
<name>K1QMW9_MAGGI</name>
<dbReference type="Gene3D" id="2.170.300.10">
    <property type="entry name" value="Tie2 ligand-binding domain superfamily"/>
    <property type="match status" value="1"/>
</dbReference>
<dbReference type="AlphaFoldDB" id="K1QMW9"/>
<dbReference type="SUPFAM" id="SSF49785">
    <property type="entry name" value="Galactose-binding domain-like"/>
    <property type="match status" value="1"/>
</dbReference>
<organism evidence="1">
    <name type="scientific">Magallana gigas</name>
    <name type="common">Pacific oyster</name>
    <name type="synonym">Crassostrea gigas</name>
    <dbReference type="NCBI Taxonomy" id="29159"/>
    <lineage>
        <taxon>Eukaryota</taxon>
        <taxon>Metazoa</taxon>
        <taxon>Spiralia</taxon>
        <taxon>Lophotrochozoa</taxon>
        <taxon>Mollusca</taxon>
        <taxon>Bivalvia</taxon>
        <taxon>Autobranchia</taxon>
        <taxon>Pteriomorphia</taxon>
        <taxon>Ostreida</taxon>
        <taxon>Ostreoidea</taxon>
        <taxon>Ostreidae</taxon>
        <taxon>Magallana</taxon>
    </lineage>
</organism>
<accession>K1QMW9</accession>
<protein>
    <submittedName>
        <fullName evidence="1">Uncharacterized protein</fullName>
    </submittedName>
</protein>
<dbReference type="InterPro" id="IPR008979">
    <property type="entry name" value="Galactose-bd-like_sf"/>
</dbReference>
<dbReference type="EMBL" id="JH817391">
    <property type="protein sequence ID" value="EKC30195.1"/>
    <property type="molecule type" value="Genomic_DNA"/>
</dbReference>
<proteinExistence type="predicted"/>